<sequence length="267" mass="30810">MSKTNKVFDPLLLRGLPYENDKLDSKKLRFYNSLLIIVKTMGIVSFLLSLAVFGASFEGKIAGSRELFQNFLPFSKTLSAILFVIFCCLYIVFIRIFTKWKISYTPLDSTLQNLTQPHHTKHKYIQAFFLSLFGVFFGILGFNISIGFFIFFFIFIIPKIRTLHTDDTQNLYAEFAILNFSIGLYAIKNDESLYYCEFNFSQSTIPLKIQQLVRCTCDNGKLTKQRVFGFAKTIDSERIIEFFGKRVILQSKIQNAQNCKINNKGAE</sequence>
<organism evidence="3 5">
    <name type="scientific">Helicobacter pullorum</name>
    <dbReference type="NCBI Taxonomy" id="35818"/>
    <lineage>
        <taxon>Bacteria</taxon>
        <taxon>Pseudomonadati</taxon>
        <taxon>Campylobacterota</taxon>
        <taxon>Epsilonproteobacteria</taxon>
        <taxon>Campylobacterales</taxon>
        <taxon>Helicobacteraceae</taxon>
        <taxon>Helicobacter</taxon>
    </lineage>
</organism>
<dbReference type="PATRIC" id="fig|35818.10.peg.629"/>
<dbReference type="AlphaFoldDB" id="A0A0N0LR20"/>
<keyword evidence="1" id="KW-0812">Transmembrane</keyword>
<gene>
    <name evidence="3" type="ORF">HPU229334_01025</name>
    <name evidence="2" type="ORF">HPU229336_03045</name>
</gene>
<dbReference type="RefSeq" id="WP_054198783.1">
    <property type="nucleotide sequence ID" value="NZ_CAKNFV010000017.1"/>
</dbReference>
<protein>
    <submittedName>
        <fullName evidence="3">Uncharacterized protein</fullName>
    </submittedName>
</protein>
<keyword evidence="1" id="KW-0472">Membrane</keyword>
<dbReference type="EMBL" id="JNOC01000137">
    <property type="protein sequence ID" value="KPH53144.1"/>
    <property type="molecule type" value="Genomic_DNA"/>
</dbReference>
<comment type="caution">
    <text evidence="3">The sequence shown here is derived from an EMBL/GenBank/DDBJ whole genome shotgun (WGS) entry which is preliminary data.</text>
</comment>
<evidence type="ECO:0000313" key="4">
    <source>
        <dbReference type="Proteomes" id="UP000037800"/>
    </source>
</evidence>
<dbReference type="EMBL" id="JNUR01000002">
    <property type="protein sequence ID" value="KPH51531.1"/>
    <property type="molecule type" value="Genomic_DNA"/>
</dbReference>
<evidence type="ECO:0000313" key="3">
    <source>
        <dbReference type="EMBL" id="KPH53144.1"/>
    </source>
</evidence>
<name>A0A0N0LR20_9HELI</name>
<feature type="transmembrane region" description="Helical" evidence="1">
    <location>
        <begin position="127"/>
        <end position="157"/>
    </location>
</feature>
<dbReference type="Proteomes" id="UP000037800">
    <property type="component" value="Unassembled WGS sequence"/>
</dbReference>
<keyword evidence="1" id="KW-1133">Transmembrane helix</keyword>
<feature type="transmembrane region" description="Helical" evidence="1">
    <location>
        <begin position="77"/>
        <end position="97"/>
    </location>
</feature>
<evidence type="ECO:0000313" key="5">
    <source>
        <dbReference type="Proteomes" id="UP000037997"/>
    </source>
</evidence>
<dbReference type="Proteomes" id="UP000037997">
    <property type="component" value="Unassembled WGS sequence"/>
</dbReference>
<proteinExistence type="predicted"/>
<accession>A0A0N0LR20</accession>
<feature type="transmembrane region" description="Helical" evidence="1">
    <location>
        <begin position="34"/>
        <end position="57"/>
    </location>
</feature>
<reference evidence="4 5" key="1">
    <citation type="submission" date="2014-06" db="EMBL/GenBank/DDBJ databases">
        <title>Helicobacter pullorum isolates in fresh chicken meat - phenotypic and genotypic features.</title>
        <authorList>
            <person name="Borges V."/>
            <person name="Santos A."/>
            <person name="Correia C.B."/>
            <person name="Saraiva M."/>
            <person name="Menard A."/>
            <person name="Vieira L."/>
            <person name="Sampaio D.A."/>
            <person name="Gomes J.P."/>
            <person name="Oleastro M."/>
        </authorList>
    </citation>
    <scope>NUCLEOTIDE SEQUENCE [LARGE SCALE GENOMIC DNA]</scope>
    <source>
        <strain evidence="3 5">229334/12</strain>
        <strain evidence="2 4">229336/12</strain>
    </source>
</reference>
<evidence type="ECO:0000313" key="2">
    <source>
        <dbReference type="EMBL" id="KPH51531.1"/>
    </source>
</evidence>
<evidence type="ECO:0000256" key="1">
    <source>
        <dbReference type="SAM" id="Phobius"/>
    </source>
</evidence>